<dbReference type="AlphaFoldDB" id="A0A0F9JRK7"/>
<name>A0A0F9JRK7_9ZZZZ</name>
<dbReference type="EMBL" id="LAZR01010785">
    <property type="protein sequence ID" value="KKM65071.1"/>
    <property type="molecule type" value="Genomic_DNA"/>
</dbReference>
<sequence length="100" mass="10821">MDRRGFTKLIAAAVLGVRVADKLLPAARSWSMSHYVNPAGAVPWPPSPITDELLADAGGFLVPQDFAEQIEADLLLYGNAYTRSNASRVHPLIAIGRRHA</sequence>
<proteinExistence type="predicted"/>
<evidence type="ECO:0000313" key="1">
    <source>
        <dbReference type="EMBL" id="KKM65071.1"/>
    </source>
</evidence>
<organism evidence="1">
    <name type="scientific">marine sediment metagenome</name>
    <dbReference type="NCBI Taxonomy" id="412755"/>
    <lineage>
        <taxon>unclassified sequences</taxon>
        <taxon>metagenomes</taxon>
        <taxon>ecological metagenomes</taxon>
    </lineage>
</organism>
<reference evidence="1" key="1">
    <citation type="journal article" date="2015" name="Nature">
        <title>Complex archaea that bridge the gap between prokaryotes and eukaryotes.</title>
        <authorList>
            <person name="Spang A."/>
            <person name="Saw J.H."/>
            <person name="Jorgensen S.L."/>
            <person name="Zaremba-Niedzwiedzka K."/>
            <person name="Martijn J."/>
            <person name="Lind A.E."/>
            <person name="van Eijk R."/>
            <person name="Schleper C."/>
            <person name="Guy L."/>
            <person name="Ettema T.J."/>
        </authorList>
    </citation>
    <scope>NUCLEOTIDE SEQUENCE</scope>
</reference>
<gene>
    <name evidence="1" type="ORF">LCGC14_1494950</name>
</gene>
<protein>
    <submittedName>
        <fullName evidence="1">Uncharacterized protein</fullName>
    </submittedName>
</protein>
<comment type="caution">
    <text evidence="1">The sequence shown here is derived from an EMBL/GenBank/DDBJ whole genome shotgun (WGS) entry which is preliminary data.</text>
</comment>
<accession>A0A0F9JRK7</accession>